<dbReference type="SUPFAM" id="SSF53756">
    <property type="entry name" value="UDP-Glycosyltransferase/glycogen phosphorylase"/>
    <property type="match status" value="1"/>
</dbReference>
<dbReference type="EMBL" id="LPHB01000048">
    <property type="protein sequence ID" value="KWA61393.1"/>
    <property type="molecule type" value="Genomic_DNA"/>
</dbReference>
<dbReference type="AlphaFoldDB" id="A0A108LRZ3"/>
<dbReference type="RefSeq" id="WP_059985464.1">
    <property type="nucleotide sequence ID" value="NZ_LOZV01000018.1"/>
</dbReference>
<evidence type="ECO:0000256" key="2">
    <source>
        <dbReference type="ARBA" id="ARBA00022679"/>
    </source>
</evidence>
<dbReference type="Gene3D" id="3.40.50.2000">
    <property type="entry name" value="Glycogen Phosphorylase B"/>
    <property type="match status" value="2"/>
</dbReference>
<gene>
    <name evidence="3" type="ORF">WT44_16335</name>
</gene>
<evidence type="ECO:0000313" key="3">
    <source>
        <dbReference type="EMBL" id="KWA61393.1"/>
    </source>
</evidence>
<dbReference type="Pfam" id="PF01075">
    <property type="entry name" value="Glyco_transf_9"/>
    <property type="match status" value="1"/>
</dbReference>
<dbReference type="GO" id="GO:0009244">
    <property type="term" value="P:lipopolysaccharide core region biosynthetic process"/>
    <property type="evidence" value="ECO:0007669"/>
    <property type="project" value="TreeGrafter"/>
</dbReference>
<dbReference type="InterPro" id="IPR051199">
    <property type="entry name" value="LPS_LOS_Heptosyltrfase"/>
</dbReference>
<dbReference type="CDD" id="cd03789">
    <property type="entry name" value="GT9_LPS_heptosyltransferase"/>
    <property type="match status" value="1"/>
</dbReference>
<dbReference type="PANTHER" id="PTHR30160">
    <property type="entry name" value="TETRAACYLDISACCHARIDE 4'-KINASE-RELATED"/>
    <property type="match status" value="1"/>
</dbReference>
<evidence type="ECO:0000313" key="4">
    <source>
        <dbReference type="Proteomes" id="UP000068603"/>
    </source>
</evidence>
<name>A0A108LRZ3_9BURK</name>
<keyword evidence="1" id="KW-0328">Glycosyltransferase</keyword>
<evidence type="ECO:0000256" key="1">
    <source>
        <dbReference type="ARBA" id="ARBA00022676"/>
    </source>
</evidence>
<dbReference type="STRING" id="1503054.WT74_12220"/>
<protein>
    <submittedName>
        <fullName evidence="3">Heptosyltransferase</fullName>
    </submittedName>
</protein>
<dbReference type="PANTHER" id="PTHR30160:SF1">
    <property type="entry name" value="LIPOPOLYSACCHARIDE 1,2-N-ACETYLGLUCOSAMINETRANSFERASE-RELATED"/>
    <property type="match status" value="1"/>
</dbReference>
<keyword evidence="2 3" id="KW-0808">Transferase</keyword>
<organism evidence="3">
    <name type="scientific">Burkholderia stagnalis</name>
    <dbReference type="NCBI Taxonomy" id="1503054"/>
    <lineage>
        <taxon>Bacteria</taxon>
        <taxon>Pseudomonadati</taxon>
        <taxon>Pseudomonadota</taxon>
        <taxon>Betaproteobacteria</taxon>
        <taxon>Burkholderiales</taxon>
        <taxon>Burkholderiaceae</taxon>
        <taxon>Burkholderia</taxon>
        <taxon>Burkholderia cepacia complex</taxon>
    </lineage>
</organism>
<reference evidence="3 4" key="1">
    <citation type="submission" date="2015-11" db="EMBL/GenBank/DDBJ databases">
        <title>Expanding the genomic diversity of Burkholderia species for the development of highly accurate diagnostics.</title>
        <authorList>
            <person name="Sahl J."/>
            <person name="Keim P."/>
            <person name="Wagner D."/>
        </authorList>
    </citation>
    <scope>NUCLEOTIDE SEQUENCE [LARGE SCALE GENOMIC DNA]</scope>
    <source>
        <strain evidence="3 4">MSMB1960WGS</strain>
    </source>
</reference>
<comment type="caution">
    <text evidence="3">The sequence shown here is derived from an EMBL/GenBank/DDBJ whole genome shotgun (WGS) entry which is preliminary data.</text>
</comment>
<dbReference type="GO" id="GO:0008713">
    <property type="term" value="F:ADP-heptose-lipopolysaccharide heptosyltransferase activity"/>
    <property type="evidence" value="ECO:0007669"/>
    <property type="project" value="TreeGrafter"/>
</dbReference>
<accession>A0A108LRZ3</accession>
<sequence length="376" mass="41137">MSRFPGRIHIFARALPRLLFKPLRRKPQRPASILVAHHLLLGDTLLLTPLLAKLREQYPAARIVLACPKAIAPLFAREPFGVHAFAFDPRDPASVRRLLASGPYDLGIVAADNRHSWLALGAGCRWIVAHAGDAPAWKNWPVDEARPYPDVPTAWGDLIADLVDGSPPRAYRPDDWPAPPAAVALPASLRERPYVVLHPGASTAVKRWPLERWRALAADVEAAGYLPVWSGGKSEVDLIDAIGPRDGQPNFAGQLGLADLWHLYAGAQAIVCPDTGVAHLARLIGVPTVALFGPGSAVVHGAGRYWRDVPFVALTIADMPCRDQPYIFQRHVRWIRRCDRNATTCVAWHEGTAACMSALTVDAVRDALQQVLVQVR</sequence>
<dbReference type="InterPro" id="IPR002201">
    <property type="entry name" value="Glyco_trans_9"/>
</dbReference>
<dbReference type="Proteomes" id="UP000068603">
    <property type="component" value="Unassembled WGS sequence"/>
</dbReference>
<dbReference type="GO" id="GO:0005829">
    <property type="term" value="C:cytosol"/>
    <property type="evidence" value="ECO:0007669"/>
    <property type="project" value="TreeGrafter"/>
</dbReference>
<proteinExistence type="predicted"/>